<gene>
    <name evidence="2" type="ORF">ABLG96_18250</name>
</gene>
<evidence type="ECO:0000313" key="2">
    <source>
        <dbReference type="EMBL" id="XCG63126.1"/>
    </source>
</evidence>
<feature type="region of interest" description="Disordered" evidence="1">
    <location>
        <begin position="1"/>
        <end position="50"/>
    </location>
</feature>
<dbReference type="AlphaFoldDB" id="A0AAU8DMV7"/>
<feature type="compositionally biased region" description="Low complexity" evidence="1">
    <location>
        <begin position="1"/>
        <end position="20"/>
    </location>
</feature>
<dbReference type="EMBL" id="CP159218">
    <property type="protein sequence ID" value="XCG63126.1"/>
    <property type="molecule type" value="Genomic_DNA"/>
</dbReference>
<dbReference type="RefSeq" id="WP_353648741.1">
    <property type="nucleotide sequence ID" value="NZ_CP159218.1"/>
</dbReference>
<dbReference type="GO" id="GO:0003677">
    <property type="term" value="F:DNA binding"/>
    <property type="evidence" value="ECO:0007669"/>
    <property type="project" value="InterPro"/>
</dbReference>
<protein>
    <submittedName>
        <fullName evidence="2">Helix-turn-helix transcriptional regulator</fullName>
    </submittedName>
</protein>
<feature type="compositionally biased region" description="Polar residues" evidence="1">
    <location>
        <begin position="23"/>
        <end position="33"/>
    </location>
</feature>
<reference evidence="2" key="1">
    <citation type="submission" date="2024-05" db="EMBL/GenBank/DDBJ databases">
        <authorList>
            <person name="Cai S.Y."/>
            <person name="Jin L.M."/>
            <person name="Li H.R."/>
        </authorList>
    </citation>
    <scope>NUCLEOTIDE SEQUENCE</scope>
    <source>
        <strain evidence="2">A5-74</strain>
    </source>
</reference>
<name>A0AAU8DMV7_9ACTN</name>
<dbReference type="InterPro" id="IPR010982">
    <property type="entry name" value="Lambda_DNA-bd_dom_sf"/>
</dbReference>
<accession>A0AAU8DMV7</accession>
<dbReference type="SUPFAM" id="SSF47413">
    <property type="entry name" value="lambda repressor-like DNA-binding domains"/>
    <property type="match status" value="1"/>
</dbReference>
<proteinExistence type="predicted"/>
<dbReference type="Gene3D" id="1.10.260.40">
    <property type="entry name" value="lambda repressor-like DNA-binding domains"/>
    <property type="match status" value="1"/>
</dbReference>
<evidence type="ECO:0000256" key="1">
    <source>
        <dbReference type="SAM" id="MobiDB-lite"/>
    </source>
</evidence>
<organism evidence="2">
    <name type="scientific">Nakamurella sp. A5-74</name>
    <dbReference type="NCBI Taxonomy" id="3158264"/>
    <lineage>
        <taxon>Bacteria</taxon>
        <taxon>Bacillati</taxon>
        <taxon>Actinomycetota</taxon>
        <taxon>Actinomycetes</taxon>
        <taxon>Nakamurellales</taxon>
        <taxon>Nakamurellaceae</taxon>
        <taxon>Nakamurella</taxon>
    </lineage>
</organism>
<sequence>MPALAPLDADVAAALGAQDPGAQGQTGRTQDQPAHSAGPSRNHLEPIERGLSDLARATPWNPHLSTLLALCDALGISLSTMTVDVFGPPTNVEIDVSDLT</sequence>